<evidence type="ECO:0000256" key="2">
    <source>
        <dbReference type="ARBA" id="ARBA00022448"/>
    </source>
</evidence>
<feature type="domain" description="Major facilitator superfamily (MFS) profile" evidence="8">
    <location>
        <begin position="9"/>
        <end position="390"/>
    </location>
</feature>
<dbReference type="PANTHER" id="PTHR43124:SF10">
    <property type="entry name" value="PURINE EFFLUX PUMP PBUE"/>
    <property type="match status" value="1"/>
</dbReference>
<evidence type="ECO:0000256" key="3">
    <source>
        <dbReference type="ARBA" id="ARBA00022475"/>
    </source>
</evidence>
<protein>
    <submittedName>
        <fullName evidence="9">Putative MFS family arabinose efflux permease</fullName>
    </submittedName>
</protein>
<dbReference type="InterPro" id="IPR011701">
    <property type="entry name" value="MFS"/>
</dbReference>
<feature type="transmembrane region" description="Helical" evidence="7">
    <location>
        <begin position="40"/>
        <end position="63"/>
    </location>
</feature>
<gene>
    <name evidence="9" type="ORF">FHR92_002017</name>
</gene>
<keyword evidence="3" id="KW-1003">Cell membrane</keyword>
<dbReference type="InterPro" id="IPR050189">
    <property type="entry name" value="MFS_Efflux_Transporters"/>
</dbReference>
<feature type="transmembrane region" description="Helical" evidence="7">
    <location>
        <begin position="134"/>
        <end position="155"/>
    </location>
</feature>
<evidence type="ECO:0000313" key="10">
    <source>
        <dbReference type="Proteomes" id="UP000567067"/>
    </source>
</evidence>
<dbReference type="RefSeq" id="WP_182535402.1">
    <property type="nucleotide sequence ID" value="NZ_JACJIP010000011.1"/>
</dbReference>
<evidence type="ECO:0000256" key="4">
    <source>
        <dbReference type="ARBA" id="ARBA00022692"/>
    </source>
</evidence>
<dbReference type="PANTHER" id="PTHR43124">
    <property type="entry name" value="PURINE EFFLUX PUMP PBUE"/>
    <property type="match status" value="1"/>
</dbReference>
<keyword evidence="5 7" id="KW-1133">Transmembrane helix</keyword>
<dbReference type="InterPro" id="IPR036259">
    <property type="entry name" value="MFS_trans_sf"/>
</dbReference>
<feature type="transmembrane region" description="Helical" evidence="7">
    <location>
        <begin position="366"/>
        <end position="386"/>
    </location>
</feature>
<feature type="transmembrane region" description="Helical" evidence="7">
    <location>
        <begin position="7"/>
        <end position="28"/>
    </location>
</feature>
<comment type="subcellular location">
    <subcellularLocation>
        <location evidence="1">Cell membrane</location>
        <topology evidence="1">Multi-pass membrane protein</topology>
    </subcellularLocation>
</comment>
<dbReference type="Proteomes" id="UP000567067">
    <property type="component" value="Unassembled WGS sequence"/>
</dbReference>
<feature type="transmembrane region" description="Helical" evidence="7">
    <location>
        <begin position="161"/>
        <end position="185"/>
    </location>
</feature>
<dbReference type="GO" id="GO:0022857">
    <property type="term" value="F:transmembrane transporter activity"/>
    <property type="evidence" value="ECO:0007669"/>
    <property type="project" value="InterPro"/>
</dbReference>
<organism evidence="9 10">
    <name type="scientific">Fontibacillus solani</name>
    <dbReference type="NCBI Taxonomy" id="1572857"/>
    <lineage>
        <taxon>Bacteria</taxon>
        <taxon>Bacillati</taxon>
        <taxon>Bacillota</taxon>
        <taxon>Bacilli</taxon>
        <taxon>Bacillales</taxon>
        <taxon>Paenibacillaceae</taxon>
        <taxon>Fontibacillus</taxon>
    </lineage>
</organism>
<evidence type="ECO:0000256" key="5">
    <source>
        <dbReference type="ARBA" id="ARBA00022989"/>
    </source>
</evidence>
<dbReference type="InterPro" id="IPR020846">
    <property type="entry name" value="MFS_dom"/>
</dbReference>
<dbReference type="Gene3D" id="1.20.1250.20">
    <property type="entry name" value="MFS general substrate transporter like domains"/>
    <property type="match status" value="1"/>
</dbReference>
<evidence type="ECO:0000256" key="7">
    <source>
        <dbReference type="SAM" id="Phobius"/>
    </source>
</evidence>
<feature type="transmembrane region" description="Helical" evidence="7">
    <location>
        <begin position="104"/>
        <end position="122"/>
    </location>
</feature>
<dbReference type="EMBL" id="JACJIP010000011">
    <property type="protein sequence ID" value="MBA9085550.1"/>
    <property type="molecule type" value="Genomic_DNA"/>
</dbReference>
<dbReference type="GO" id="GO:0005886">
    <property type="term" value="C:plasma membrane"/>
    <property type="evidence" value="ECO:0007669"/>
    <property type="project" value="UniProtKB-SubCell"/>
</dbReference>
<keyword evidence="2" id="KW-0813">Transport</keyword>
<name>A0A7W3XRJ6_9BACL</name>
<keyword evidence="6 7" id="KW-0472">Membrane</keyword>
<feature type="transmembrane region" description="Helical" evidence="7">
    <location>
        <begin position="242"/>
        <end position="261"/>
    </location>
</feature>
<evidence type="ECO:0000259" key="8">
    <source>
        <dbReference type="PROSITE" id="PS50850"/>
    </source>
</evidence>
<dbReference type="AlphaFoldDB" id="A0A7W3XRJ6"/>
<evidence type="ECO:0000313" key="9">
    <source>
        <dbReference type="EMBL" id="MBA9085550.1"/>
    </source>
</evidence>
<sequence>MKAVNERALVFSFTLMAFLLGTTEYIIVGLLTEIAASLQITLAVAGTLVSGFAIAYAIGTPIFMTVVSRISKKKAMLGIIALIILFNLLSAVSGTYILLMITRIITAILCGLAISLSLSAVSEVITPANQGRSVSYILGGFGVANVLGVPIGTFVGQHFEWQASFVLTALMGVIVFILNAIVIPSNLTSSKGSLKEQFGLLTNGRILLAFMIPVLGTGAVFSIYTFIRPLMENVMAIPTSMVSWVLLIYGIAVIFSTWLGGRIASRNALARLRVVFLIQAAIYVVFSLTASVPFLGVTIFLISACASNLLNVTSQLYLIELSVEHSPASRDFAASLNPVAANIGIAGGSTLGGIMVDNAGLTTLPWTAVGLALLAFAATAISYQLYVNARPRHAAKGILS</sequence>
<reference evidence="9 10" key="1">
    <citation type="submission" date="2020-08" db="EMBL/GenBank/DDBJ databases">
        <title>Genomic Encyclopedia of Type Strains, Phase III (KMG-III): the genomes of soil and plant-associated and newly described type strains.</title>
        <authorList>
            <person name="Whitman W."/>
        </authorList>
    </citation>
    <scope>NUCLEOTIDE SEQUENCE [LARGE SCALE GENOMIC DNA]</scope>
    <source>
        <strain evidence="9 10">CECT 8693</strain>
    </source>
</reference>
<feature type="transmembrane region" description="Helical" evidence="7">
    <location>
        <begin position="206"/>
        <end position="227"/>
    </location>
</feature>
<evidence type="ECO:0000256" key="6">
    <source>
        <dbReference type="ARBA" id="ARBA00023136"/>
    </source>
</evidence>
<proteinExistence type="predicted"/>
<dbReference type="SUPFAM" id="SSF103473">
    <property type="entry name" value="MFS general substrate transporter"/>
    <property type="match status" value="1"/>
</dbReference>
<dbReference type="PROSITE" id="PS50850">
    <property type="entry name" value="MFS"/>
    <property type="match status" value="1"/>
</dbReference>
<keyword evidence="10" id="KW-1185">Reference proteome</keyword>
<keyword evidence="4 7" id="KW-0812">Transmembrane</keyword>
<accession>A0A7W3XRJ6</accession>
<feature type="transmembrane region" description="Helical" evidence="7">
    <location>
        <begin position="75"/>
        <end position="98"/>
    </location>
</feature>
<evidence type="ECO:0000256" key="1">
    <source>
        <dbReference type="ARBA" id="ARBA00004651"/>
    </source>
</evidence>
<dbReference type="CDD" id="cd17324">
    <property type="entry name" value="MFS_NepI_like"/>
    <property type="match status" value="1"/>
</dbReference>
<dbReference type="Pfam" id="PF07690">
    <property type="entry name" value="MFS_1"/>
    <property type="match status" value="1"/>
</dbReference>
<comment type="caution">
    <text evidence="9">The sequence shown here is derived from an EMBL/GenBank/DDBJ whole genome shotgun (WGS) entry which is preliminary data.</text>
</comment>